<organism evidence="2 3">
    <name type="scientific">Rhodopirellula europaea SH398</name>
    <dbReference type="NCBI Taxonomy" id="1263868"/>
    <lineage>
        <taxon>Bacteria</taxon>
        <taxon>Pseudomonadati</taxon>
        <taxon>Planctomycetota</taxon>
        <taxon>Planctomycetia</taxon>
        <taxon>Pirellulales</taxon>
        <taxon>Pirellulaceae</taxon>
        <taxon>Rhodopirellula</taxon>
    </lineage>
</organism>
<accession>M5S320</accession>
<evidence type="ECO:0000256" key="1">
    <source>
        <dbReference type="SAM" id="MobiDB-lite"/>
    </source>
</evidence>
<evidence type="ECO:0000313" key="3">
    <source>
        <dbReference type="Proteomes" id="UP000011996"/>
    </source>
</evidence>
<protein>
    <submittedName>
        <fullName evidence="2">Uncharacterized protein</fullName>
    </submittedName>
</protein>
<sequence>MQQFGGRWLRQSSGEMAKRRPAQAVVCGQLNKHLPLKNSAKR</sequence>
<name>M5S320_9BACT</name>
<dbReference type="AlphaFoldDB" id="M5S320"/>
<dbReference type="EMBL" id="ANOF01000111">
    <property type="protein sequence ID" value="EMI25925.1"/>
    <property type="molecule type" value="Genomic_DNA"/>
</dbReference>
<dbReference type="Proteomes" id="UP000011996">
    <property type="component" value="Unassembled WGS sequence"/>
</dbReference>
<comment type="caution">
    <text evidence="2">The sequence shown here is derived from an EMBL/GenBank/DDBJ whole genome shotgun (WGS) entry which is preliminary data.</text>
</comment>
<gene>
    <name evidence="2" type="ORF">RESH_03546</name>
</gene>
<reference evidence="2 3" key="1">
    <citation type="journal article" date="2013" name="Mar. Genomics">
        <title>Expression of sulfatases in Rhodopirellula baltica and the diversity of sulfatases in the genus Rhodopirellula.</title>
        <authorList>
            <person name="Wegner C.E."/>
            <person name="Richter-Heitmann T."/>
            <person name="Klindworth A."/>
            <person name="Klockow C."/>
            <person name="Richter M."/>
            <person name="Achstetter T."/>
            <person name="Glockner F.O."/>
            <person name="Harder J."/>
        </authorList>
    </citation>
    <scope>NUCLEOTIDE SEQUENCE [LARGE SCALE GENOMIC DNA]</scope>
    <source>
        <strain evidence="2 3">SH398</strain>
    </source>
</reference>
<proteinExistence type="predicted"/>
<feature type="region of interest" description="Disordered" evidence="1">
    <location>
        <begin position="1"/>
        <end position="21"/>
    </location>
</feature>
<dbReference type="PATRIC" id="fig|1263868.3.peg.3827"/>
<evidence type="ECO:0000313" key="2">
    <source>
        <dbReference type="EMBL" id="EMI25925.1"/>
    </source>
</evidence>
<dbReference type="STRING" id="1263868.RESH_03546"/>